<dbReference type="SUPFAM" id="SSF56053">
    <property type="entry name" value="Ribosomal protein L6"/>
    <property type="match status" value="2"/>
</dbReference>
<keyword evidence="4 6" id="KW-0689">Ribosomal protein</keyword>
<evidence type="ECO:0000313" key="11">
    <source>
        <dbReference type="Proteomes" id="UP000324233"/>
    </source>
</evidence>
<dbReference type="GO" id="GO:0022625">
    <property type="term" value="C:cytosolic large ribosomal subunit"/>
    <property type="evidence" value="ECO:0007669"/>
    <property type="project" value="UniProtKB-UniRule"/>
</dbReference>
<dbReference type="NCBIfam" id="TIGR03654">
    <property type="entry name" value="L6_bact"/>
    <property type="match status" value="1"/>
</dbReference>
<protein>
    <recommendedName>
        <fullName evidence="6">Large ribosomal subunit protein uL6</fullName>
    </recommendedName>
</protein>
<dbReference type="InterPro" id="IPR019906">
    <property type="entry name" value="Ribosomal_uL6_bac-type"/>
</dbReference>
<dbReference type="Pfam" id="PF00347">
    <property type="entry name" value="Ribosomal_L6"/>
    <property type="match status" value="2"/>
</dbReference>
<dbReference type="Proteomes" id="UP000324233">
    <property type="component" value="Chromosome"/>
</dbReference>
<proteinExistence type="inferred from homology"/>
<dbReference type="FunFam" id="3.90.930.12:FF:000002">
    <property type="entry name" value="50S ribosomal protein L6"/>
    <property type="match status" value="1"/>
</dbReference>
<dbReference type="RefSeq" id="WP_148591212.1">
    <property type="nucleotide sequence ID" value="NZ_CP042997.1"/>
</dbReference>
<gene>
    <name evidence="6 10" type="primary">rplF</name>
    <name evidence="10" type="ORF">OJF2_06710</name>
</gene>
<keyword evidence="11" id="KW-1185">Reference proteome</keyword>
<dbReference type="PIRSF" id="PIRSF002162">
    <property type="entry name" value="Ribosomal_L6"/>
    <property type="match status" value="1"/>
</dbReference>
<dbReference type="Gene3D" id="3.90.930.12">
    <property type="entry name" value="Ribosomal protein L6, alpha-beta domain"/>
    <property type="match status" value="2"/>
</dbReference>
<dbReference type="HAMAP" id="MF_01365_B">
    <property type="entry name" value="Ribosomal_uL6_B"/>
    <property type="match status" value="1"/>
</dbReference>
<keyword evidence="5 6" id="KW-0687">Ribonucleoprotein</keyword>
<evidence type="ECO:0000256" key="2">
    <source>
        <dbReference type="ARBA" id="ARBA00022730"/>
    </source>
</evidence>
<dbReference type="InterPro" id="IPR002358">
    <property type="entry name" value="Ribosomal_uL6_CS"/>
</dbReference>
<evidence type="ECO:0000313" key="10">
    <source>
        <dbReference type="EMBL" id="QEH32202.1"/>
    </source>
</evidence>
<dbReference type="KEGG" id="agv:OJF2_06710"/>
<evidence type="ECO:0000256" key="6">
    <source>
        <dbReference type="HAMAP-Rule" id="MF_01365"/>
    </source>
</evidence>
<comment type="function">
    <text evidence="6 8">This protein binds to the 23S rRNA, and is important in its secondary structure. It is located near the subunit interface in the base of the L7/L12 stalk, and near the tRNA binding site of the peptidyltransferase center.</text>
</comment>
<dbReference type="GO" id="GO:0019843">
    <property type="term" value="F:rRNA binding"/>
    <property type="evidence" value="ECO:0007669"/>
    <property type="project" value="UniProtKB-UniRule"/>
</dbReference>
<keyword evidence="2 6" id="KW-0699">rRNA-binding</keyword>
<evidence type="ECO:0000256" key="4">
    <source>
        <dbReference type="ARBA" id="ARBA00022980"/>
    </source>
</evidence>
<evidence type="ECO:0000256" key="5">
    <source>
        <dbReference type="ARBA" id="ARBA00023274"/>
    </source>
</evidence>
<dbReference type="GO" id="GO:0002181">
    <property type="term" value="P:cytoplasmic translation"/>
    <property type="evidence" value="ECO:0007669"/>
    <property type="project" value="TreeGrafter"/>
</dbReference>
<name>A0A5B9VVD6_9BACT</name>
<dbReference type="AlphaFoldDB" id="A0A5B9VVD6"/>
<dbReference type="EMBL" id="CP042997">
    <property type="protein sequence ID" value="QEH32202.1"/>
    <property type="molecule type" value="Genomic_DNA"/>
</dbReference>
<evidence type="ECO:0000256" key="1">
    <source>
        <dbReference type="ARBA" id="ARBA00009356"/>
    </source>
</evidence>
<accession>A0A5B9VVD6</accession>
<evidence type="ECO:0000256" key="7">
    <source>
        <dbReference type="RuleBase" id="RU003869"/>
    </source>
</evidence>
<comment type="similarity">
    <text evidence="1 6 7">Belongs to the universal ribosomal protein uL6 family.</text>
</comment>
<dbReference type="PANTHER" id="PTHR11655:SF14">
    <property type="entry name" value="LARGE RIBOSOMAL SUBUNIT PROTEIN UL6M"/>
    <property type="match status" value="1"/>
</dbReference>
<dbReference type="InterPro" id="IPR020040">
    <property type="entry name" value="Ribosomal_uL6_a/b-dom"/>
</dbReference>
<dbReference type="InterPro" id="IPR036789">
    <property type="entry name" value="Ribosomal_uL6-like_a/b-dom_sf"/>
</dbReference>
<dbReference type="PRINTS" id="PR00059">
    <property type="entry name" value="RIBOSOMALL6"/>
</dbReference>
<dbReference type="GO" id="GO:0003735">
    <property type="term" value="F:structural constituent of ribosome"/>
    <property type="evidence" value="ECO:0007669"/>
    <property type="project" value="UniProtKB-UniRule"/>
</dbReference>
<sequence length="183" mass="19763">MSRIGRKPVAVPANVKVSIAERTVHVEGPKGKLSFEHRPEISVAYDEAKRSVDVKRQDDERLSRSLHGLTRSLVANMVQGVAEGYTKKLEIVGVGYQAQLKKANTVALQVGYANQVVLEAPPGVSVAVPDPTHITITGADKQAVGQFAAVVRKVRPPEPYKGKGIRYEGEAVRRKAGKAFGSK</sequence>
<evidence type="ECO:0000256" key="3">
    <source>
        <dbReference type="ARBA" id="ARBA00022884"/>
    </source>
</evidence>
<dbReference type="PANTHER" id="PTHR11655">
    <property type="entry name" value="60S/50S RIBOSOMAL PROTEIN L6/L9"/>
    <property type="match status" value="1"/>
</dbReference>
<feature type="domain" description="Large ribosomal subunit protein uL6 alpha-beta" evidence="9">
    <location>
        <begin position="11"/>
        <end position="84"/>
    </location>
</feature>
<dbReference type="FunFam" id="3.90.930.12:FF:000001">
    <property type="entry name" value="50S ribosomal protein L6"/>
    <property type="match status" value="1"/>
</dbReference>
<keyword evidence="3 6" id="KW-0694">RNA-binding</keyword>
<organism evidence="10 11">
    <name type="scientific">Aquisphaera giovannonii</name>
    <dbReference type="NCBI Taxonomy" id="406548"/>
    <lineage>
        <taxon>Bacteria</taxon>
        <taxon>Pseudomonadati</taxon>
        <taxon>Planctomycetota</taxon>
        <taxon>Planctomycetia</taxon>
        <taxon>Isosphaerales</taxon>
        <taxon>Isosphaeraceae</taxon>
        <taxon>Aquisphaera</taxon>
    </lineage>
</organism>
<dbReference type="InterPro" id="IPR000702">
    <property type="entry name" value="Ribosomal_uL6-like"/>
</dbReference>
<evidence type="ECO:0000259" key="9">
    <source>
        <dbReference type="Pfam" id="PF00347"/>
    </source>
</evidence>
<dbReference type="OrthoDB" id="9805007at2"/>
<comment type="subunit">
    <text evidence="6">Part of the 50S ribosomal subunit.</text>
</comment>
<feature type="domain" description="Large ribosomal subunit protein uL6 alpha-beta" evidence="9">
    <location>
        <begin position="92"/>
        <end position="167"/>
    </location>
</feature>
<dbReference type="PROSITE" id="PS00525">
    <property type="entry name" value="RIBOSOMAL_L6_1"/>
    <property type="match status" value="1"/>
</dbReference>
<reference evidence="10 11" key="1">
    <citation type="submission" date="2019-08" db="EMBL/GenBank/DDBJ databases">
        <title>Deep-cultivation of Planctomycetes and their phenomic and genomic characterization uncovers novel biology.</title>
        <authorList>
            <person name="Wiegand S."/>
            <person name="Jogler M."/>
            <person name="Boedeker C."/>
            <person name="Pinto D."/>
            <person name="Vollmers J."/>
            <person name="Rivas-Marin E."/>
            <person name="Kohn T."/>
            <person name="Peeters S.H."/>
            <person name="Heuer A."/>
            <person name="Rast P."/>
            <person name="Oberbeckmann S."/>
            <person name="Bunk B."/>
            <person name="Jeske O."/>
            <person name="Meyerdierks A."/>
            <person name="Storesund J.E."/>
            <person name="Kallscheuer N."/>
            <person name="Luecker S."/>
            <person name="Lage O.M."/>
            <person name="Pohl T."/>
            <person name="Merkel B.J."/>
            <person name="Hornburger P."/>
            <person name="Mueller R.-W."/>
            <person name="Bruemmer F."/>
            <person name="Labrenz M."/>
            <person name="Spormann A.M."/>
            <person name="Op den Camp H."/>
            <person name="Overmann J."/>
            <person name="Amann R."/>
            <person name="Jetten M.S.M."/>
            <person name="Mascher T."/>
            <person name="Medema M.H."/>
            <person name="Devos D.P."/>
            <person name="Kaster A.-K."/>
            <person name="Ovreas L."/>
            <person name="Rohde M."/>
            <person name="Galperin M.Y."/>
            <person name="Jogler C."/>
        </authorList>
    </citation>
    <scope>NUCLEOTIDE SEQUENCE [LARGE SCALE GENOMIC DNA]</scope>
    <source>
        <strain evidence="10 11">OJF2</strain>
    </source>
</reference>
<evidence type="ECO:0000256" key="8">
    <source>
        <dbReference type="RuleBase" id="RU003870"/>
    </source>
</evidence>